<proteinExistence type="predicted"/>
<accession>A0ACC5SRP3</accession>
<reference evidence="1" key="1">
    <citation type="submission" date="2021-03" db="EMBL/GenBank/DDBJ databases">
        <title>Genomic Encyclopedia of Type Strains, Phase IV (KMG-IV): sequencing the most valuable type-strain genomes for metagenomic binning, comparative biology and taxonomic classification.</title>
        <authorList>
            <person name="Goeker M."/>
        </authorList>
    </citation>
    <scope>NUCLEOTIDE SEQUENCE</scope>
    <source>
        <strain evidence="1">DSM 18131</strain>
    </source>
</reference>
<gene>
    <name evidence="1" type="ORF">J2Z19_001263</name>
</gene>
<organism evidence="1 2">
    <name type="scientific">Ensifer adhaerens</name>
    <name type="common">Sinorhizobium morelense</name>
    <dbReference type="NCBI Taxonomy" id="106592"/>
    <lineage>
        <taxon>Bacteria</taxon>
        <taxon>Pseudomonadati</taxon>
        <taxon>Pseudomonadota</taxon>
        <taxon>Alphaproteobacteria</taxon>
        <taxon>Hyphomicrobiales</taxon>
        <taxon>Rhizobiaceae</taxon>
        <taxon>Sinorhizobium/Ensifer group</taxon>
        <taxon>Ensifer</taxon>
    </lineage>
</organism>
<evidence type="ECO:0000313" key="2">
    <source>
        <dbReference type="Proteomes" id="UP000823773"/>
    </source>
</evidence>
<protein>
    <submittedName>
        <fullName evidence="1">Uncharacterized protein</fullName>
    </submittedName>
</protein>
<comment type="caution">
    <text evidence="1">The sequence shown here is derived from an EMBL/GenBank/DDBJ whole genome shotgun (WGS) entry which is preliminary data.</text>
</comment>
<name>A0ACC5SRP3_ENSAD</name>
<dbReference type="Proteomes" id="UP000823773">
    <property type="component" value="Unassembled WGS sequence"/>
</dbReference>
<sequence length="86" mass="9669">MRETSLPVAGTLPAALDDLCRTFGIWKTTTGLIRAAWRHHRLVNQATGLSNRMRRDIGLPEIDEPPDDPWIAAWASPRWAPAVRIN</sequence>
<dbReference type="EMBL" id="JAGGJR010000002">
    <property type="protein sequence ID" value="MBP1871551.1"/>
    <property type="molecule type" value="Genomic_DNA"/>
</dbReference>
<evidence type="ECO:0000313" key="1">
    <source>
        <dbReference type="EMBL" id="MBP1871551.1"/>
    </source>
</evidence>
<keyword evidence="2" id="KW-1185">Reference proteome</keyword>